<dbReference type="STRING" id="500633.CLOHIR_01508"/>
<sequence length="91" mass="10325">MLKFTNDTVKIDGNSMTYYESKTILEDGYAIGGNGRTARLLMNYILMSFEFLPISIKPSIVSEYYSSLDDFGCSGNLNNFVKLVSRWKKSD</sequence>
<keyword evidence="3" id="KW-1185">Reference proteome</keyword>
<dbReference type="EMBL" id="ABWP01000060">
    <property type="protein sequence ID" value="EEA84880.1"/>
    <property type="molecule type" value="Genomic_DNA"/>
</dbReference>
<evidence type="ECO:0000256" key="1">
    <source>
        <dbReference type="PIRSR" id="PIRSR640198-2"/>
    </source>
</evidence>
<name>B6G052_PEPHT</name>
<organism evidence="2 3">
    <name type="scientific">Peptacetobacter hiranonis (strain DSM 13275 / JCM 10541 / KCTC 15199 / TO-931)</name>
    <name type="common">Clostridium hiranonis</name>
    <dbReference type="NCBI Taxonomy" id="500633"/>
    <lineage>
        <taxon>Bacteria</taxon>
        <taxon>Bacillati</taxon>
        <taxon>Bacillota</taxon>
        <taxon>Clostridia</taxon>
        <taxon>Peptostreptococcales</taxon>
        <taxon>Peptostreptococcaceae</taxon>
        <taxon>Peptacetobacter</taxon>
    </lineage>
</organism>
<dbReference type="HOGENOM" id="CLU_2421761_0_0_9"/>
<feature type="binding site" evidence="1">
    <location>
        <begin position="64"/>
        <end position="65"/>
    </location>
    <ligand>
        <name>ATP</name>
        <dbReference type="ChEBI" id="CHEBI:30616"/>
    </ligand>
</feature>
<proteinExistence type="predicted"/>
<dbReference type="PANTHER" id="PTHR13504:SF38">
    <property type="entry name" value="FIDO DOMAIN-CONTAINING PROTEIN"/>
    <property type="match status" value="1"/>
</dbReference>
<gene>
    <name evidence="2" type="ORF">CLOHIR_01508</name>
</gene>
<evidence type="ECO:0008006" key="4">
    <source>
        <dbReference type="Google" id="ProtNLM"/>
    </source>
</evidence>
<dbReference type="InterPro" id="IPR040198">
    <property type="entry name" value="Fido_containing"/>
</dbReference>
<comment type="caution">
    <text evidence="2">The sequence shown here is derived from an EMBL/GenBank/DDBJ whole genome shotgun (WGS) entry which is preliminary data.</text>
</comment>
<reference evidence="2 3" key="1">
    <citation type="submission" date="2008-09" db="EMBL/GenBank/DDBJ databases">
        <authorList>
            <person name="Fulton L."/>
            <person name="Clifton S."/>
            <person name="Fulton B."/>
            <person name="Xu J."/>
            <person name="Minx P."/>
            <person name="Pepin K.H."/>
            <person name="Johnson M."/>
            <person name="Thiruvilangam P."/>
            <person name="Bhonagiri V."/>
            <person name="Nash W.E."/>
            <person name="Mardis E.R."/>
            <person name="Wilson R.K."/>
        </authorList>
    </citation>
    <scope>NUCLEOTIDE SEQUENCE [LARGE SCALE GENOMIC DNA]</scope>
    <source>
        <strain evidence="2 3">DSM 13275</strain>
    </source>
</reference>
<dbReference type="PANTHER" id="PTHR13504">
    <property type="entry name" value="FIDO DOMAIN-CONTAINING PROTEIN DDB_G0283145"/>
    <property type="match status" value="1"/>
</dbReference>
<dbReference type="SUPFAM" id="SSF140931">
    <property type="entry name" value="Fic-like"/>
    <property type="match status" value="1"/>
</dbReference>
<keyword evidence="1" id="KW-0547">Nucleotide-binding</keyword>
<reference evidence="2 3" key="2">
    <citation type="submission" date="2008-10" db="EMBL/GenBank/DDBJ databases">
        <title>Draft genome sequence of Clostridium hiranonis (DSM 13275).</title>
        <authorList>
            <person name="Sudarsanam P."/>
            <person name="Ley R."/>
            <person name="Guruge J."/>
            <person name="Turnbaugh P.J."/>
            <person name="Mahowald M."/>
            <person name="Liep D."/>
            <person name="Gordon J."/>
        </authorList>
    </citation>
    <scope>NUCLEOTIDE SEQUENCE [LARGE SCALE GENOMIC DNA]</scope>
    <source>
        <strain evidence="2 3">DSM 13275</strain>
    </source>
</reference>
<dbReference type="Proteomes" id="UP000003178">
    <property type="component" value="Unassembled WGS sequence"/>
</dbReference>
<dbReference type="AlphaFoldDB" id="B6G052"/>
<evidence type="ECO:0000313" key="3">
    <source>
        <dbReference type="Proteomes" id="UP000003178"/>
    </source>
</evidence>
<dbReference type="Gene3D" id="1.10.3290.10">
    <property type="entry name" value="Fido-like domain"/>
    <property type="match status" value="1"/>
</dbReference>
<evidence type="ECO:0000313" key="2">
    <source>
        <dbReference type="EMBL" id="EEA84880.1"/>
    </source>
</evidence>
<protein>
    <recommendedName>
        <fullName evidence="4">Fido domain-containing protein</fullName>
    </recommendedName>
</protein>
<dbReference type="OrthoDB" id="9813719at2"/>
<dbReference type="GO" id="GO:0005524">
    <property type="term" value="F:ATP binding"/>
    <property type="evidence" value="ECO:0007669"/>
    <property type="project" value="UniProtKB-KW"/>
</dbReference>
<dbReference type="RefSeq" id="WP_006440427.1">
    <property type="nucleotide sequence ID" value="NZ_DS995356.1"/>
</dbReference>
<keyword evidence="1" id="KW-0067">ATP-binding</keyword>
<dbReference type="InterPro" id="IPR036597">
    <property type="entry name" value="Fido-like_dom_sf"/>
</dbReference>
<accession>B6G052</accession>